<evidence type="ECO:0000256" key="5">
    <source>
        <dbReference type="ARBA" id="ARBA00023136"/>
    </source>
</evidence>
<evidence type="ECO:0000256" key="3">
    <source>
        <dbReference type="ARBA" id="ARBA00022692"/>
    </source>
</evidence>
<organism evidence="9 10">
    <name type="scientific">Candidatus Bacteroides merdigallinarum</name>
    <dbReference type="NCBI Taxonomy" id="2838473"/>
    <lineage>
        <taxon>Bacteria</taxon>
        <taxon>Pseudomonadati</taxon>
        <taxon>Bacteroidota</taxon>
        <taxon>Bacteroidia</taxon>
        <taxon>Bacteroidales</taxon>
        <taxon>Bacteroidaceae</taxon>
        <taxon>Bacteroides</taxon>
    </lineage>
</organism>
<dbReference type="PANTHER" id="PTHR30619:SF1">
    <property type="entry name" value="RECOMBINATION PROTEIN 2"/>
    <property type="match status" value="1"/>
</dbReference>
<dbReference type="InterPro" id="IPR052159">
    <property type="entry name" value="Competence_DNA_uptake"/>
</dbReference>
<dbReference type="Pfam" id="PF03772">
    <property type="entry name" value="Competence"/>
    <property type="match status" value="1"/>
</dbReference>
<comment type="caution">
    <text evidence="9">The sequence shown here is derived from an EMBL/GenBank/DDBJ whole genome shotgun (WGS) entry which is preliminary data.</text>
</comment>
<evidence type="ECO:0000256" key="6">
    <source>
        <dbReference type="SAM" id="Phobius"/>
    </source>
</evidence>
<dbReference type="NCBIfam" id="TIGR00360">
    <property type="entry name" value="ComEC_N-term"/>
    <property type="match status" value="1"/>
</dbReference>
<feature type="transmembrane region" description="Helical" evidence="6">
    <location>
        <begin position="345"/>
        <end position="361"/>
    </location>
</feature>
<keyword evidence="3 6" id="KW-0812">Transmembrane</keyword>
<keyword evidence="4 6" id="KW-1133">Transmembrane helix</keyword>
<proteinExistence type="predicted"/>
<dbReference type="Pfam" id="PF13567">
    <property type="entry name" value="DUF4131"/>
    <property type="match status" value="1"/>
</dbReference>
<feature type="transmembrane region" description="Helical" evidence="6">
    <location>
        <begin position="317"/>
        <end position="333"/>
    </location>
</feature>
<evidence type="ECO:0000256" key="2">
    <source>
        <dbReference type="ARBA" id="ARBA00022475"/>
    </source>
</evidence>
<sequence length="693" mass="77716">MPLLAGIVGGDAFPHPLPWGCFWCLSAGGVGLLYGCHRRMRTRLYGIVAVLLLAFFGFQQAAVQRSSVACDFPSAEATYRVRIVEPPVDKERSRLCPARVSGVFVGDTFRVEARPPLFLLYFPKDSASARLRRGDELLLSARLSPPRNPGNPDEFDYERFLCRRGGSGTTYVPAGRWQVVGHDSTRTFRQAALDYRTKVIALYRRLGFRGDELSVLSALTVGEQDDLSEDVLETYSVSGAMHVLSLSGLHIGFLYVLFVFLLRPLWRQWRWLQVPLMFGIVLALWAFAFFTGLASPVVRSVTMCSFLALASLQSERLLTMNSLLAAAFLMLLARPLWLFEVSFQLSFLSLAAILLLQPPLYRLWTPRNRLLRYAWGLITVSVAAQVGTAPLVLLYFGRFSTHFLLSNLWVVPLASLILYAAVLLLLLTPFPALQAAFAGMLDRLVFLQNEGLRGITRLPYASFDNIWVDGVEVVLFYLFLGCLYACLCWFTPRRVKWMLISLLALVSWQAVSLLASRPEPGIAFYHVNRAPAVHCLTAGSRSWLVGTDTLPDVRRIARSLETHWRHLRLTPPLPVADGYADANLAVDNGLLQYGGLRICILHDDRWANKSASVPLPVDYLYVCRGYKGTLADLDRLFAVRFVVFDASFTGFYSRRLEEECLQRGIPCHALDKEGALWVPMAGLRGRDRVTSDM</sequence>
<evidence type="ECO:0000256" key="4">
    <source>
        <dbReference type="ARBA" id="ARBA00022989"/>
    </source>
</evidence>
<comment type="subcellular location">
    <subcellularLocation>
        <location evidence="1">Cell membrane</location>
        <topology evidence="1">Multi-pass membrane protein</topology>
    </subcellularLocation>
</comment>
<dbReference type="InterPro" id="IPR025405">
    <property type="entry name" value="DUF4131"/>
</dbReference>
<evidence type="ECO:0000313" key="10">
    <source>
        <dbReference type="Proteomes" id="UP000824028"/>
    </source>
</evidence>
<feature type="transmembrane region" description="Helical" evidence="6">
    <location>
        <begin position="408"/>
        <end position="427"/>
    </location>
</feature>
<feature type="transmembrane region" description="Helical" evidence="6">
    <location>
        <begin position="373"/>
        <end position="396"/>
    </location>
</feature>
<feature type="transmembrane region" description="Helical" evidence="6">
    <location>
        <begin position="240"/>
        <end position="262"/>
    </location>
</feature>
<feature type="domain" description="ComEC/Rec2-related protein" evidence="7">
    <location>
        <begin position="219"/>
        <end position="487"/>
    </location>
</feature>
<feature type="transmembrane region" description="Helical" evidence="6">
    <location>
        <begin position="497"/>
        <end position="515"/>
    </location>
</feature>
<evidence type="ECO:0000256" key="1">
    <source>
        <dbReference type="ARBA" id="ARBA00004651"/>
    </source>
</evidence>
<feature type="transmembrane region" description="Helical" evidence="6">
    <location>
        <begin position="17"/>
        <end position="37"/>
    </location>
</feature>
<name>A0A9D2J109_9BACE</name>
<reference evidence="9" key="2">
    <citation type="submission" date="2021-04" db="EMBL/GenBank/DDBJ databases">
        <authorList>
            <person name="Gilroy R."/>
        </authorList>
    </citation>
    <scope>NUCLEOTIDE SEQUENCE</scope>
    <source>
        <strain evidence="9">ChiHjej9B8-1298</strain>
    </source>
</reference>
<feature type="domain" description="DUF4131" evidence="8">
    <location>
        <begin position="20"/>
        <end position="176"/>
    </location>
</feature>
<protein>
    <submittedName>
        <fullName evidence="9">Competence protein ComEC family protein</fullName>
    </submittedName>
</protein>
<evidence type="ECO:0000259" key="7">
    <source>
        <dbReference type="Pfam" id="PF03772"/>
    </source>
</evidence>
<accession>A0A9D2J109</accession>
<dbReference type="Proteomes" id="UP000824028">
    <property type="component" value="Unassembled WGS sequence"/>
</dbReference>
<feature type="transmembrane region" description="Helical" evidence="6">
    <location>
        <begin position="274"/>
        <end position="297"/>
    </location>
</feature>
<evidence type="ECO:0000313" key="9">
    <source>
        <dbReference type="EMBL" id="HIZ32558.1"/>
    </source>
</evidence>
<dbReference type="GO" id="GO:0005886">
    <property type="term" value="C:plasma membrane"/>
    <property type="evidence" value="ECO:0007669"/>
    <property type="project" value="UniProtKB-SubCell"/>
</dbReference>
<dbReference type="AlphaFoldDB" id="A0A9D2J109"/>
<evidence type="ECO:0000259" key="8">
    <source>
        <dbReference type="Pfam" id="PF13567"/>
    </source>
</evidence>
<keyword evidence="2" id="KW-1003">Cell membrane</keyword>
<gene>
    <name evidence="9" type="ORF">H9814_03280</name>
</gene>
<feature type="transmembrane region" description="Helical" evidence="6">
    <location>
        <begin position="466"/>
        <end position="490"/>
    </location>
</feature>
<keyword evidence="5 6" id="KW-0472">Membrane</keyword>
<dbReference type="InterPro" id="IPR004477">
    <property type="entry name" value="ComEC_N"/>
</dbReference>
<reference evidence="9" key="1">
    <citation type="journal article" date="2021" name="PeerJ">
        <title>Extensive microbial diversity within the chicken gut microbiome revealed by metagenomics and culture.</title>
        <authorList>
            <person name="Gilroy R."/>
            <person name="Ravi A."/>
            <person name="Getino M."/>
            <person name="Pursley I."/>
            <person name="Horton D.L."/>
            <person name="Alikhan N.F."/>
            <person name="Baker D."/>
            <person name="Gharbi K."/>
            <person name="Hall N."/>
            <person name="Watson M."/>
            <person name="Adriaenssens E.M."/>
            <person name="Foster-Nyarko E."/>
            <person name="Jarju S."/>
            <person name="Secka A."/>
            <person name="Antonio M."/>
            <person name="Oren A."/>
            <person name="Chaudhuri R.R."/>
            <person name="La Ragione R."/>
            <person name="Hildebrand F."/>
            <person name="Pallen M.J."/>
        </authorList>
    </citation>
    <scope>NUCLEOTIDE SEQUENCE</scope>
    <source>
        <strain evidence="9">ChiHjej9B8-1298</strain>
    </source>
</reference>
<dbReference type="EMBL" id="DXBX01000026">
    <property type="protein sequence ID" value="HIZ32558.1"/>
    <property type="molecule type" value="Genomic_DNA"/>
</dbReference>
<feature type="transmembrane region" description="Helical" evidence="6">
    <location>
        <begin position="44"/>
        <end position="63"/>
    </location>
</feature>
<dbReference type="PANTHER" id="PTHR30619">
    <property type="entry name" value="DNA INTERNALIZATION/COMPETENCE PROTEIN COMEC/REC2"/>
    <property type="match status" value="1"/>
</dbReference>